<feature type="transmembrane region" description="Helical" evidence="1">
    <location>
        <begin position="6"/>
        <end position="25"/>
    </location>
</feature>
<organism evidence="2">
    <name type="scientific">Rhizophora mucronata</name>
    <name type="common">Asiatic mangrove</name>
    <dbReference type="NCBI Taxonomy" id="61149"/>
    <lineage>
        <taxon>Eukaryota</taxon>
        <taxon>Viridiplantae</taxon>
        <taxon>Streptophyta</taxon>
        <taxon>Embryophyta</taxon>
        <taxon>Tracheophyta</taxon>
        <taxon>Spermatophyta</taxon>
        <taxon>Magnoliopsida</taxon>
        <taxon>eudicotyledons</taxon>
        <taxon>Gunneridae</taxon>
        <taxon>Pentapetalae</taxon>
        <taxon>rosids</taxon>
        <taxon>fabids</taxon>
        <taxon>Malpighiales</taxon>
        <taxon>Rhizophoraceae</taxon>
        <taxon>Rhizophora</taxon>
    </lineage>
</organism>
<protein>
    <submittedName>
        <fullName evidence="2">Uncharacterized protein</fullName>
    </submittedName>
</protein>
<name>A0A2P2P822_RHIMU</name>
<dbReference type="AlphaFoldDB" id="A0A2P2P822"/>
<dbReference type="EMBL" id="GGEC01070355">
    <property type="protein sequence ID" value="MBX50839.1"/>
    <property type="molecule type" value="Transcribed_RNA"/>
</dbReference>
<sequence>MLSQVLVTGRLVVLTMAITSLISGFT</sequence>
<keyword evidence="1" id="KW-0812">Transmembrane</keyword>
<proteinExistence type="predicted"/>
<accession>A0A2P2P822</accession>
<keyword evidence="1" id="KW-1133">Transmembrane helix</keyword>
<keyword evidence="1" id="KW-0472">Membrane</keyword>
<evidence type="ECO:0000313" key="2">
    <source>
        <dbReference type="EMBL" id="MBX50839.1"/>
    </source>
</evidence>
<evidence type="ECO:0000256" key="1">
    <source>
        <dbReference type="SAM" id="Phobius"/>
    </source>
</evidence>
<reference evidence="2" key="1">
    <citation type="submission" date="2018-02" db="EMBL/GenBank/DDBJ databases">
        <title>Rhizophora mucronata_Transcriptome.</title>
        <authorList>
            <person name="Meera S.P."/>
            <person name="Sreeshan A."/>
            <person name="Augustine A."/>
        </authorList>
    </citation>
    <scope>NUCLEOTIDE SEQUENCE</scope>
    <source>
        <tissue evidence="2">Leaf</tissue>
    </source>
</reference>